<protein>
    <recommendedName>
        <fullName evidence="4">GLPGLI family protein</fullName>
    </recommendedName>
</protein>
<dbReference type="EMBL" id="JBHUMD010000003">
    <property type="protein sequence ID" value="MFD2600756.1"/>
    <property type="molecule type" value="Genomic_DNA"/>
</dbReference>
<feature type="signal peptide" evidence="1">
    <location>
        <begin position="1"/>
        <end position="17"/>
    </location>
</feature>
<sequence length="219" mass="24950">MKKLLLLLLLYPVLAIAADFYPGTVTLNSGTERTGWIETPEANDQELKFRTEKDGTTEKLSIDDVKKFTVKVDDGELTFYALKPSNIKAFKKEFTTPDKKSWARMMVQGNSVSIVRLYYYTAGRQATSANSVVPSAMSEKSYIYYYWKPENDYCTYLFMNKAPTINTGSAAFKQIKYATEITFGNDCPAMAEKMDKDDFKQHGFKHLVELYEENCGSTK</sequence>
<feature type="chain" id="PRO_5046047896" description="GLPGLI family protein" evidence="1">
    <location>
        <begin position="18"/>
        <end position="219"/>
    </location>
</feature>
<reference evidence="3" key="1">
    <citation type="journal article" date="2019" name="Int. J. Syst. Evol. Microbiol.">
        <title>The Global Catalogue of Microorganisms (GCM) 10K type strain sequencing project: providing services to taxonomists for standard genome sequencing and annotation.</title>
        <authorList>
            <consortium name="The Broad Institute Genomics Platform"/>
            <consortium name="The Broad Institute Genome Sequencing Center for Infectious Disease"/>
            <person name="Wu L."/>
            <person name="Ma J."/>
        </authorList>
    </citation>
    <scope>NUCLEOTIDE SEQUENCE [LARGE SCALE GENOMIC DNA]</scope>
    <source>
        <strain evidence="3">KCTC 42107</strain>
    </source>
</reference>
<evidence type="ECO:0000256" key="1">
    <source>
        <dbReference type="SAM" id="SignalP"/>
    </source>
</evidence>
<name>A0ABW5NNU6_9FLAO</name>
<evidence type="ECO:0000313" key="2">
    <source>
        <dbReference type="EMBL" id="MFD2600756.1"/>
    </source>
</evidence>
<gene>
    <name evidence="2" type="ORF">ACFSR3_01695</name>
</gene>
<dbReference type="RefSeq" id="WP_379819432.1">
    <property type="nucleotide sequence ID" value="NZ_JBHUMD010000003.1"/>
</dbReference>
<dbReference type="Proteomes" id="UP001597480">
    <property type="component" value="Unassembled WGS sequence"/>
</dbReference>
<proteinExistence type="predicted"/>
<comment type="caution">
    <text evidence="2">The sequence shown here is derived from an EMBL/GenBank/DDBJ whole genome shotgun (WGS) entry which is preliminary data.</text>
</comment>
<keyword evidence="1" id="KW-0732">Signal</keyword>
<evidence type="ECO:0008006" key="4">
    <source>
        <dbReference type="Google" id="ProtNLM"/>
    </source>
</evidence>
<accession>A0ABW5NNU6</accession>
<organism evidence="2 3">
    <name type="scientific">Flavobacterium suzhouense</name>
    <dbReference type="NCBI Taxonomy" id="1529638"/>
    <lineage>
        <taxon>Bacteria</taxon>
        <taxon>Pseudomonadati</taxon>
        <taxon>Bacteroidota</taxon>
        <taxon>Flavobacteriia</taxon>
        <taxon>Flavobacteriales</taxon>
        <taxon>Flavobacteriaceae</taxon>
        <taxon>Flavobacterium</taxon>
    </lineage>
</organism>
<keyword evidence="3" id="KW-1185">Reference proteome</keyword>
<evidence type="ECO:0000313" key="3">
    <source>
        <dbReference type="Proteomes" id="UP001597480"/>
    </source>
</evidence>